<comment type="caution">
    <text evidence="2">The sequence shown here is derived from an EMBL/GenBank/DDBJ whole genome shotgun (WGS) entry which is preliminary data.</text>
</comment>
<sequence length="157" mass="18119">MSSLATQAAEVFQTAHINRSPDPNRDINPSTAASKRVPASLDIDSDSDEEEPRFTIRKRPVKQFPPIPDLRFEQSYLQSISKAETWWQVLFITIKDQVALPLVQGFLWNIALCGWQTWNRTARVHGDSVGARARRWWYGVNNWKLPPAPPRKLNEYF</sequence>
<dbReference type="GO" id="GO:0140580">
    <property type="term" value="F:mitochondrion autophagosome adaptor activity"/>
    <property type="evidence" value="ECO:0007669"/>
    <property type="project" value="InterPro"/>
</dbReference>
<proteinExistence type="predicted"/>
<gene>
    <name evidence="2" type="ORF">DNG_05520</name>
</gene>
<dbReference type="GO" id="GO:0000423">
    <property type="term" value="P:mitophagy"/>
    <property type="evidence" value="ECO:0007669"/>
    <property type="project" value="InterPro"/>
</dbReference>
<evidence type="ECO:0008006" key="4">
    <source>
        <dbReference type="Google" id="ProtNLM"/>
    </source>
</evidence>
<dbReference type="Proteomes" id="UP001187682">
    <property type="component" value="Unassembled WGS sequence"/>
</dbReference>
<evidence type="ECO:0000313" key="2">
    <source>
        <dbReference type="EMBL" id="SPO02844.1"/>
    </source>
</evidence>
<name>A0AAE8N012_9PEZI</name>
<dbReference type="EMBL" id="ONZQ02000007">
    <property type="protein sequence ID" value="SPO02844.1"/>
    <property type="molecule type" value="Genomic_DNA"/>
</dbReference>
<dbReference type="PANTHER" id="PTHR38699:SF1">
    <property type="entry name" value="MITOPHAGY RECEPTOR ATG43"/>
    <property type="match status" value="1"/>
</dbReference>
<organism evidence="2 3">
    <name type="scientific">Cephalotrichum gorgonifer</name>
    <dbReference type="NCBI Taxonomy" id="2041049"/>
    <lineage>
        <taxon>Eukaryota</taxon>
        <taxon>Fungi</taxon>
        <taxon>Dikarya</taxon>
        <taxon>Ascomycota</taxon>
        <taxon>Pezizomycotina</taxon>
        <taxon>Sordariomycetes</taxon>
        <taxon>Hypocreomycetidae</taxon>
        <taxon>Microascales</taxon>
        <taxon>Microascaceae</taxon>
        <taxon>Cephalotrichum</taxon>
    </lineage>
</organism>
<evidence type="ECO:0000256" key="1">
    <source>
        <dbReference type="SAM" id="MobiDB-lite"/>
    </source>
</evidence>
<protein>
    <recommendedName>
        <fullName evidence="4">DUF1770-domain-containing protein</fullName>
    </recommendedName>
</protein>
<dbReference type="PANTHER" id="PTHR38699">
    <property type="entry name" value="CHROMOSOME 1, WHOLE GENOME SHOTGUN SEQUENCE"/>
    <property type="match status" value="1"/>
</dbReference>
<reference evidence="2" key="1">
    <citation type="submission" date="2018-03" db="EMBL/GenBank/DDBJ databases">
        <authorList>
            <person name="Guldener U."/>
        </authorList>
    </citation>
    <scope>NUCLEOTIDE SEQUENCE</scope>
</reference>
<dbReference type="Pfam" id="PF08589">
    <property type="entry name" value="ATG43"/>
    <property type="match status" value="1"/>
</dbReference>
<feature type="region of interest" description="Disordered" evidence="1">
    <location>
        <begin position="13"/>
        <end position="53"/>
    </location>
</feature>
<accession>A0AAE8N012</accession>
<dbReference type="InterPro" id="IPR013898">
    <property type="entry name" value="Atg43"/>
</dbReference>
<dbReference type="AlphaFoldDB" id="A0AAE8N012"/>
<keyword evidence="3" id="KW-1185">Reference proteome</keyword>
<evidence type="ECO:0000313" key="3">
    <source>
        <dbReference type="Proteomes" id="UP001187682"/>
    </source>
</evidence>